<protein>
    <submittedName>
        <fullName evidence="1">DUF6401 family natural product biosynthesis protein</fullName>
    </submittedName>
</protein>
<proteinExistence type="predicted"/>
<sequence length="102" mass="10986">MSEELGFLVRDIGDAGIAEMAGSPALAAAVDQHAAAVRDLLVGPGGSRPAPDALMNYLHGFAEEAFERGWWPDSTRDWEFVRIVTICWMMRQGVPPSSPDGS</sequence>
<organism evidence="1 2">
    <name type="scientific">Actinomadura rugatobispora</name>
    <dbReference type="NCBI Taxonomy" id="1994"/>
    <lineage>
        <taxon>Bacteria</taxon>
        <taxon>Bacillati</taxon>
        <taxon>Actinomycetota</taxon>
        <taxon>Actinomycetes</taxon>
        <taxon>Streptosporangiales</taxon>
        <taxon>Thermomonosporaceae</taxon>
        <taxon>Actinomadura</taxon>
    </lineage>
</organism>
<reference evidence="2" key="1">
    <citation type="journal article" date="2019" name="Int. J. Syst. Evol. Microbiol.">
        <title>The Global Catalogue of Microorganisms (GCM) 10K type strain sequencing project: providing services to taxonomists for standard genome sequencing and annotation.</title>
        <authorList>
            <consortium name="The Broad Institute Genomics Platform"/>
            <consortium name="The Broad Institute Genome Sequencing Center for Infectious Disease"/>
            <person name="Wu L."/>
            <person name="Ma J."/>
        </authorList>
    </citation>
    <scope>NUCLEOTIDE SEQUENCE [LARGE SCALE GENOMIC DNA]</scope>
    <source>
        <strain evidence="2">KCTC 42087</strain>
    </source>
</reference>
<evidence type="ECO:0000313" key="2">
    <source>
        <dbReference type="Proteomes" id="UP001596074"/>
    </source>
</evidence>
<dbReference type="EMBL" id="JBHSON010000021">
    <property type="protein sequence ID" value="MFC5747381.1"/>
    <property type="molecule type" value="Genomic_DNA"/>
</dbReference>
<dbReference type="Pfam" id="PF19939">
    <property type="entry name" value="DUF6401"/>
    <property type="match status" value="1"/>
</dbReference>
<dbReference type="RefSeq" id="WP_378282998.1">
    <property type="nucleotide sequence ID" value="NZ_JBHSON010000021.1"/>
</dbReference>
<dbReference type="Proteomes" id="UP001596074">
    <property type="component" value="Unassembled WGS sequence"/>
</dbReference>
<accession>A0ABW0ZZ32</accession>
<keyword evidence="2" id="KW-1185">Reference proteome</keyword>
<name>A0ABW0ZZ32_9ACTN</name>
<gene>
    <name evidence="1" type="ORF">ACFPZN_17265</name>
</gene>
<comment type="caution">
    <text evidence="1">The sequence shown here is derived from an EMBL/GenBank/DDBJ whole genome shotgun (WGS) entry which is preliminary data.</text>
</comment>
<evidence type="ECO:0000313" key="1">
    <source>
        <dbReference type="EMBL" id="MFC5747381.1"/>
    </source>
</evidence>
<dbReference type="InterPro" id="IPR045647">
    <property type="entry name" value="DUF6401"/>
</dbReference>